<protein>
    <submittedName>
        <fullName evidence="1">Uncharacterized protein</fullName>
    </submittedName>
</protein>
<name>A0ABV8RBE8_9FLAO</name>
<dbReference type="EMBL" id="JBHSCY010000001">
    <property type="protein sequence ID" value="MFC4268664.1"/>
    <property type="molecule type" value="Genomic_DNA"/>
</dbReference>
<evidence type="ECO:0000313" key="2">
    <source>
        <dbReference type="Proteomes" id="UP001595826"/>
    </source>
</evidence>
<proteinExistence type="predicted"/>
<dbReference type="RefSeq" id="WP_377409252.1">
    <property type="nucleotide sequence ID" value="NZ_JBHSCY010000001.1"/>
</dbReference>
<dbReference type="Gene3D" id="3.30.750.24">
    <property type="entry name" value="STAS domain"/>
    <property type="match status" value="1"/>
</dbReference>
<reference evidence="2" key="1">
    <citation type="journal article" date="2019" name="Int. J. Syst. Evol. Microbiol.">
        <title>The Global Catalogue of Microorganisms (GCM) 10K type strain sequencing project: providing services to taxonomists for standard genome sequencing and annotation.</title>
        <authorList>
            <consortium name="The Broad Institute Genomics Platform"/>
            <consortium name="The Broad Institute Genome Sequencing Center for Infectious Disease"/>
            <person name="Wu L."/>
            <person name="Ma J."/>
        </authorList>
    </citation>
    <scope>NUCLEOTIDE SEQUENCE [LARGE SCALE GENOMIC DNA]</scope>
    <source>
        <strain evidence="2">CECT 8655</strain>
    </source>
</reference>
<gene>
    <name evidence="1" type="ORF">ACFOWD_07075</name>
</gene>
<organism evidence="1 2">
    <name type="scientific">Polaribacter marinivivus</name>
    <dbReference type="NCBI Taxonomy" id="1524260"/>
    <lineage>
        <taxon>Bacteria</taxon>
        <taxon>Pseudomonadati</taxon>
        <taxon>Bacteroidota</taxon>
        <taxon>Flavobacteriia</taxon>
        <taxon>Flavobacteriales</taxon>
        <taxon>Flavobacteriaceae</taxon>
    </lineage>
</organism>
<comment type="caution">
    <text evidence="1">The sequence shown here is derived from an EMBL/GenBank/DDBJ whole genome shotgun (WGS) entry which is preliminary data.</text>
</comment>
<keyword evidence="2" id="KW-1185">Reference proteome</keyword>
<accession>A0ABV8RBE8</accession>
<dbReference type="InterPro" id="IPR036513">
    <property type="entry name" value="STAS_dom_sf"/>
</dbReference>
<sequence>MIVEKKETYSLISTKENSIQEFYKYFDKQADNFKNENLILELSNFINYKKEDFLLFLDIAQEKKNNGTSFVIVNAKANIEDFPEDFNIVPTIIEAEDILEMEAIERELGF</sequence>
<evidence type="ECO:0000313" key="1">
    <source>
        <dbReference type="EMBL" id="MFC4268664.1"/>
    </source>
</evidence>
<dbReference type="Proteomes" id="UP001595826">
    <property type="component" value="Unassembled WGS sequence"/>
</dbReference>